<comment type="caution">
    <text evidence="1">The sequence shown here is derived from an EMBL/GenBank/DDBJ whole genome shotgun (WGS) entry which is preliminary data.</text>
</comment>
<dbReference type="Pfam" id="PF11369">
    <property type="entry name" value="DUF3160"/>
    <property type="match status" value="1"/>
</dbReference>
<keyword evidence="2" id="KW-1185">Reference proteome</keyword>
<dbReference type="EMBL" id="NBNE01000322">
    <property type="protein sequence ID" value="OWZ20454.1"/>
    <property type="molecule type" value="Genomic_DNA"/>
</dbReference>
<dbReference type="OrthoDB" id="163095at2759"/>
<evidence type="ECO:0000313" key="2">
    <source>
        <dbReference type="Proteomes" id="UP000198211"/>
    </source>
</evidence>
<organism evidence="1 2">
    <name type="scientific">Phytophthora megakarya</name>
    <dbReference type="NCBI Taxonomy" id="4795"/>
    <lineage>
        <taxon>Eukaryota</taxon>
        <taxon>Sar</taxon>
        <taxon>Stramenopiles</taxon>
        <taxon>Oomycota</taxon>
        <taxon>Peronosporomycetes</taxon>
        <taxon>Peronosporales</taxon>
        <taxon>Peronosporaceae</taxon>
        <taxon>Phytophthora</taxon>
    </lineage>
</organism>
<protein>
    <submittedName>
        <fullName evidence="1">Uncharacterized protein</fullName>
    </submittedName>
</protein>
<reference evidence="2" key="1">
    <citation type="submission" date="2017-03" db="EMBL/GenBank/DDBJ databases">
        <title>Phytopthora megakarya and P. palmivora, two closely related causual agents of cacao black pod achieved similar genome size and gene model numbers by different mechanisms.</title>
        <authorList>
            <person name="Ali S."/>
            <person name="Shao J."/>
            <person name="Larry D.J."/>
            <person name="Kronmiller B."/>
            <person name="Shen D."/>
            <person name="Strem M.D."/>
            <person name="Melnick R.L."/>
            <person name="Guiltinan M.J."/>
            <person name="Tyler B.M."/>
            <person name="Meinhardt L.W."/>
            <person name="Bailey B.A."/>
        </authorList>
    </citation>
    <scope>NUCLEOTIDE SEQUENCE [LARGE SCALE GENOMIC DNA]</scope>
    <source>
        <strain evidence="2">zdho120</strain>
    </source>
</reference>
<accession>A0A225WS79</accession>
<dbReference type="Proteomes" id="UP000198211">
    <property type="component" value="Unassembled WGS sequence"/>
</dbReference>
<proteinExistence type="predicted"/>
<gene>
    <name evidence="1" type="ORF">PHMEG_0005125</name>
</gene>
<dbReference type="AlphaFoldDB" id="A0A225WS79"/>
<sequence>MKTLEEIVRLQMKVEKLNEVQVRFVKSVMEQTHGSGAITYNGWYPQLFFESPHDSGKHDVLVVDITTDTPSVEHCDPGGIVHLGVGDSIVGFFVVNVMYADPVFSNYEFVTPIDKLE</sequence>
<evidence type="ECO:0000313" key="1">
    <source>
        <dbReference type="EMBL" id="OWZ20454.1"/>
    </source>
</evidence>
<name>A0A225WS79_9STRA</name>
<dbReference type="InterPro" id="IPR022601">
    <property type="entry name" value="DUF3160"/>
</dbReference>